<dbReference type="Gene3D" id="1.10.10.10">
    <property type="entry name" value="Winged helix-like DNA-binding domain superfamily/Winged helix DNA-binding domain"/>
    <property type="match status" value="1"/>
</dbReference>
<dbReference type="RefSeq" id="WP_072775874.1">
    <property type="nucleotide sequence ID" value="NZ_FQXC01000001.1"/>
</dbReference>
<protein>
    <submittedName>
        <fullName evidence="3">Predicted DNA-binding transcriptional regulator YafY, contains an HTH and WYL domains</fullName>
    </submittedName>
</protein>
<name>A0A1M5M9Y1_9RHOB</name>
<proteinExistence type="predicted"/>
<feature type="domain" description="Helix-turn-helix type 11" evidence="1">
    <location>
        <begin position="6"/>
        <end position="60"/>
    </location>
</feature>
<dbReference type="PANTHER" id="PTHR34580">
    <property type="match status" value="1"/>
</dbReference>
<dbReference type="InterPro" id="IPR036388">
    <property type="entry name" value="WH-like_DNA-bd_sf"/>
</dbReference>
<evidence type="ECO:0000259" key="2">
    <source>
        <dbReference type="Pfam" id="PF13280"/>
    </source>
</evidence>
<accession>A0A1M5M9Y1</accession>
<evidence type="ECO:0000313" key="4">
    <source>
        <dbReference type="Proteomes" id="UP000184221"/>
    </source>
</evidence>
<dbReference type="InterPro" id="IPR036390">
    <property type="entry name" value="WH_DNA-bd_sf"/>
</dbReference>
<dbReference type="Proteomes" id="UP000184221">
    <property type="component" value="Unassembled WGS sequence"/>
</dbReference>
<dbReference type="InterPro" id="IPR013196">
    <property type="entry name" value="HTH_11"/>
</dbReference>
<keyword evidence="4" id="KW-1185">Reference proteome</keyword>
<keyword evidence="3" id="KW-0238">DNA-binding</keyword>
<dbReference type="InterPro" id="IPR026881">
    <property type="entry name" value="WYL_dom"/>
</dbReference>
<dbReference type="PROSITE" id="PS52050">
    <property type="entry name" value="WYL"/>
    <property type="match status" value="1"/>
</dbReference>
<dbReference type="GO" id="GO:0003677">
    <property type="term" value="F:DNA binding"/>
    <property type="evidence" value="ECO:0007669"/>
    <property type="project" value="UniProtKB-KW"/>
</dbReference>
<dbReference type="Pfam" id="PF08279">
    <property type="entry name" value="HTH_11"/>
    <property type="match status" value="1"/>
</dbReference>
<dbReference type="OrthoDB" id="9807255at2"/>
<dbReference type="AlphaFoldDB" id="A0A1M5M9Y1"/>
<dbReference type="PANTHER" id="PTHR34580:SF3">
    <property type="entry name" value="PROTEIN PAFB"/>
    <property type="match status" value="1"/>
</dbReference>
<dbReference type="EMBL" id="FQXC01000001">
    <property type="protein sequence ID" value="SHG73699.1"/>
    <property type="molecule type" value="Genomic_DNA"/>
</dbReference>
<reference evidence="3 4" key="1">
    <citation type="submission" date="2016-11" db="EMBL/GenBank/DDBJ databases">
        <authorList>
            <person name="Jaros S."/>
            <person name="Januszkiewicz K."/>
            <person name="Wedrychowicz H."/>
        </authorList>
    </citation>
    <scope>NUCLEOTIDE SEQUENCE [LARGE SCALE GENOMIC DNA]</scope>
    <source>
        <strain evidence="3 4">DSM 29431</strain>
    </source>
</reference>
<dbReference type="SUPFAM" id="SSF46785">
    <property type="entry name" value="Winged helix' DNA-binding domain"/>
    <property type="match status" value="1"/>
</dbReference>
<organism evidence="3 4">
    <name type="scientific">Marivita hallyeonensis</name>
    <dbReference type="NCBI Taxonomy" id="996342"/>
    <lineage>
        <taxon>Bacteria</taxon>
        <taxon>Pseudomonadati</taxon>
        <taxon>Pseudomonadota</taxon>
        <taxon>Alphaproteobacteria</taxon>
        <taxon>Rhodobacterales</taxon>
        <taxon>Roseobacteraceae</taxon>
        <taxon>Marivita</taxon>
    </lineage>
</organism>
<dbReference type="STRING" id="996342.SAMN05443551_0432"/>
<evidence type="ECO:0000313" key="3">
    <source>
        <dbReference type="EMBL" id="SHG73699.1"/>
    </source>
</evidence>
<evidence type="ECO:0000259" key="1">
    <source>
        <dbReference type="Pfam" id="PF08279"/>
    </source>
</evidence>
<feature type="domain" description="WYL" evidence="2">
    <location>
        <begin position="137"/>
        <end position="197"/>
    </location>
</feature>
<gene>
    <name evidence="3" type="ORF">SAMN05443551_0432</name>
</gene>
<sequence length="238" mass="26841">MQRTTRLFEVIQLLRTARKPMTAAQLAERLEVSTRTIYRDVAALQAMRTPIEGESGIGYIMRRGYDLPPLNFDQEELEALTVGLSMLARTGDGALQDAARRVCNKIETLRDGAPWISVVPFGAPQDDPSLGCVSKGMLRDAIREERKLRITYRNSAGVETERVIRPLVMIYHVECVILAAWCELRGGFRHFRSDRLWSCDALDARFTGQGKVLRSLWEDAEKSASPAQQIDEARQTDT</sequence>
<dbReference type="InterPro" id="IPR051534">
    <property type="entry name" value="CBASS_pafABC_assoc_protein"/>
</dbReference>
<dbReference type="Pfam" id="PF13280">
    <property type="entry name" value="WYL"/>
    <property type="match status" value="1"/>
</dbReference>